<evidence type="ECO:0000313" key="2">
    <source>
        <dbReference type="Proteomes" id="UP001291309"/>
    </source>
</evidence>
<accession>A0ABU5H1K0</accession>
<dbReference type="Proteomes" id="UP001291309">
    <property type="component" value="Unassembled WGS sequence"/>
</dbReference>
<organism evidence="1 2">
    <name type="scientific">Hyalangium rubrum</name>
    <dbReference type="NCBI Taxonomy" id="3103134"/>
    <lineage>
        <taxon>Bacteria</taxon>
        <taxon>Pseudomonadati</taxon>
        <taxon>Myxococcota</taxon>
        <taxon>Myxococcia</taxon>
        <taxon>Myxococcales</taxon>
        <taxon>Cystobacterineae</taxon>
        <taxon>Archangiaceae</taxon>
        <taxon>Hyalangium</taxon>
    </lineage>
</organism>
<protein>
    <submittedName>
        <fullName evidence="1">Uncharacterized protein</fullName>
    </submittedName>
</protein>
<reference evidence="1 2" key="1">
    <citation type="submission" date="2023-12" db="EMBL/GenBank/DDBJ databases">
        <title>the genome sequence of Hyalangium sp. s54d21.</title>
        <authorList>
            <person name="Zhang X."/>
        </authorList>
    </citation>
    <scope>NUCLEOTIDE SEQUENCE [LARGE SCALE GENOMIC DNA]</scope>
    <source>
        <strain evidence="2">s54d21</strain>
    </source>
</reference>
<dbReference type="EMBL" id="JAXIVS010000004">
    <property type="protein sequence ID" value="MDY7227314.1"/>
    <property type="molecule type" value="Genomic_DNA"/>
</dbReference>
<dbReference type="RefSeq" id="WP_321546041.1">
    <property type="nucleotide sequence ID" value="NZ_JAXIVS010000004.1"/>
</dbReference>
<evidence type="ECO:0000313" key="1">
    <source>
        <dbReference type="EMBL" id="MDY7227314.1"/>
    </source>
</evidence>
<sequence>MPTLAPLLALLVTAVPDASPEALAPRQLHGELKEDASEFEKRRTPASDALAARLTKGVDAAYVEAFGALESTDHPRAREAAVALASVDTLAGWKQLRRRCAQWEETRGRTNVLPQDRGCGLGVVLASLEAAARRAERPPEVLLMEAARSLEPGEEYELYYLARITPPLWEKLVPLVAQARPEGVKNKGLRAFITRVDNDVSTSQPEGYQRESSKLEAYKKAGDRKALLAFARSLEPMYLLRLLAAYHLAELGDGSAMDLFEDASYFSGNEHLVKGSLEELLPRTQGALRKRIQGLLSRYEDARHPAEGLDLDARKRPKKR</sequence>
<proteinExistence type="predicted"/>
<gene>
    <name evidence="1" type="ORF">SYV04_12960</name>
</gene>
<name>A0ABU5H1K0_9BACT</name>
<comment type="caution">
    <text evidence="1">The sequence shown here is derived from an EMBL/GenBank/DDBJ whole genome shotgun (WGS) entry which is preliminary data.</text>
</comment>
<keyword evidence="2" id="KW-1185">Reference proteome</keyword>